<dbReference type="STRING" id="1770053.SAMN05216551_10639"/>
<sequence length="359" mass="40212">MEKSKQDSFAGEDLDALKRRADIVGNFGWSVVSGVTAIVLREKGETALNNVWRALMTAEQSHRFVEALEKLGIRNDPPAVTAAKYHYFSNTIGGLRLQYMAESPKKVWIRYLPPWGTFPGISALAVPSSVRRTILSTWHPRNGELLGCPRLGWVATKFVAEGHQYDEGYFMEYDHDLRPEERFRVEHVAHTPEFDPATAPQLDPQVWPEARIVKGGANYASDYVTHVIEAIVAQFGIHAASQMVSSAMKLLAVQFTPALKAQTGTTGNSVAAIAETFATIVGAFKNTVHVKALDNDRVELVFDSFKPFPFLDAPAMRNAVFDFFEMSVRTLNGHVRIERRNQPDGTEHWTLTDTHAWLW</sequence>
<proteinExistence type="predicted"/>
<dbReference type="OrthoDB" id="5175610at2"/>
<dbReference type="RefSeq" id="WP_091908118.1">
    <property type="nucleotide sequence ID" value="NZ_FNLO01000006.1"/>
</dbReference>
<dbReference type="Proteomes" id="UP000243719">
    <property type="component" value="Unassembled WGS sequence"/>
</dbReference>
<keyword evidence="2" id="KW-1185">Reference proteome</keyword>
<gene>
    <name evidence="1" type="ORF">SAMN05216551_10639</name>
</gene>
<name>A0A1H2PPR0_9BURK</name>
<organism evidence="1 2">
    <name type="scientific">Chitinasiproducens palmae</name>
    <dbReference type="NCBI Taxonomy" id="1770053"/>
    <lineage>
        <taxon>Bacteria</taxon>
        <taxon>Pseudomonadati</taxon>
        <taxon>Pseudomonadota</taxon>
        <taxon>Betaproteobacteria</taxon>
        <taxon>Burkholderiales</taxon>
        <taxon>Burkholderiaceae</taxon>
        <taxon>Chitinasiproducens</taxon>
    </lineage>
</organism>
<protein>
    <submittedName>
        <fullName evidence="1">Uncharacterized protein</fullName>
    </submittedName>
</protein>
<dbReference type="EMBL" id="FNLO01000006">
    <property type="protein sequence ID" value="SDV48756.1"/>
    <property type="molecule type" value="Genomic_DNA"/>
</dbReference>
<evidence type="ECO:0000313" key="1">
    <source>
        <dbReference type="EMBL" id="SDV48756.1"/>
    </source>
</evidence>
<reference evidence="2" key="1">
    <citation type="submission" date="2016-09" db="EMBL/GenBank/DDBJ databases">
        <authorList>
            <person name="Varghese N."/>
            <person name="Submissions S."/>
        </authorList>
    </citation>
    <scope>NUCLEOTIDE SEQUENCE [LARGE SCALE GENOMIC DNA]</scope>
    <source>
        <strain evidence="2">JS23</strain>
    </source>
</reference>
<accession>A0A1H2PPR0</accession>
<evidence type="ECO:0000313" key="2">
    <source>
        <dbReference type="Proteomes" id="UP000243719"/>
    </source>
</evidence>
<dbReference type="AlphaFoldDB" id="A0A1H2PPR0"/>